<protein>
    <submittedName>
        <fullName evidence="2">Uncharacterized protein</fullName>
    </submittedName>
</protein>
<feature type="region of interest" description="Disordered" evidence="1">
    <location>
        <begin position="57"/>
        <end position="200"/>
    </location>
</feature>
<dbReference type="EMBL" id="AEHJ01000016">
    <property type="protein sequence ID" value="EFO77973.1"/>
    <property type="molecule type" value="Genomic_DNA"/>
</dbReference>
<feature type="compositionally biased region" description="Low complexity" evidence="1">
    <location>
        <begin position="186"/>
        <end position="200"/>
    </location>
</feature>
<feature type="compositionally biased region" description="Polar residues" evidence="1">
    <location>
        <begin position="300"/>
        <end position="319"/>
    </location>
</feature>
<dbReference type="Proteomes" id="UP000003457">
    <property type="component" value="Unassembled WGS sequence"/>
</dbReference>
<feature type="compositionally biased region" description="Low complexity" evidence="1">
    <location>
        <begin position="273"/>
        <end position="284"/>
    </location>
</feature>
<dbReference type="AlphaFoldDB" id="A0AB72Z1J7"/>
<accession>A0AB72Z1J7</accession>
<feature type="compositionally biased region" description="Basic and acidic residues" evidence="1">
    <location>
        <begin position="1"/>
        <end position="11"/>
    </location>
</feature>
<comment type="caution">
    <text evidence="2">The sequence shown here is derived from an EMBL/GenBank/DDBJ whole genome shotgun (WGS) entry which is preliminary data.</text>
</comment>
<feature type="compositionally biased region" description="Basic and acidic residues" evidence="1">
    <location>
        <begin position="92"/>
        <end position="109"/>
    </location>
</feature>
<sequence length="319" mass="33638">MRNLPTKDHAKPGRPCLPSGPQGRLPHPRTGRRRPQRHFLYRKTNFLYRKTNFPDSQIIRMPAIPPTPTGRPCETGKTTSSLRAPRPPPPPGREHDRRPAGPERGHDVGRTPACRPGRRFARPRASDTGRPSPRGAYHGPPDARIVHAPCATPRPGRPTVMRPTNRDDPQGRGNRPTTGRKRRWTTGRTSNATTAAGPYAGTAGTNAATAMPPYAATADTGAWTAEAASAKTASATAPIATNPYAATATPSARTATNTYAKAAADGTTLGTATASPACPPAAGSRTIPTPPHGAPCANIRTCSPSDSKSRSTADTTWTG</sequence>
<reference evidence="2 3" key="1">
    <citation type="submission" date="2010-10" db="EMBL/GenBank/DDBJ databases">
        <authorList>
            <person name="Durkin A.S."/>
            <person name="Madupu R."/>
            <person name="Torralba M."/>
            <person name="Gillis M."/>
            <person name="Methe B."/>
            <person name="Sutton G."/>
            <person name="Nelson K.E."/>
        </authorList>
    </citation>
    <scope>NUCLEOTIDE SEQUENCE [LARGE SCALE GENOMIC DNA]</scope>
    <source>
        <strain evidence="2 3">JCVIHMP022</strain>
    </source>
</reference>
<feature type="region of interest" description="Disordered" evidence="1">
    <location>
        <begin position="1"/>
        <end position="43"/>
    </location>
</feature>
<evidence type="ECO:0000313" key="2">
    <source>
        <dbReference type="EMBL" id="EFO77973.1"/>
    </source>
</evidence>
<feature type="compositionally biased region" description="Basic residues" evidence="1">
    <location>
        <begin position="26"/>
        <end position="41"/>
    </location>
</feature>
<gene>
    <name evidence="2" type="ORF">HMPREF9003_1841</name>
</gene>
<proteinExistence type="predicted"/>
<evidence type="ECO:0000256" key="1">
    <source>
        <dbReference type="SAM" id="MobiDB-lite"/>
    </source>
</evidence>
<organism evidence="2 3">
    <name type="scientific">Bifidobacterium dentium JCVIHMP022</name>
    <dbReference type="NCBI Taxonomy" id="553191"/>
    <lineage>
        <taxon>Bacteria</taxon>
        <taxon>Bacillati</taxon>
        <taxon>Actinomycetota</taxon>
        <taxon>Actinomycetes</taxon>
        <taxon>Bifidobacteriales</taxon>
        <taxon>Bifidobacteriaceae</taxon>
        <taxon>Bifidobacterium</taxon>
    </lineage>
</organism>
<feature type="region of interest" description="Disordered" evidence="1">
    <location>
        <begin position="273"/>
        <end position="319"/>
    </location>
</feature>
<evidence type="ECO:0000313" key="3">
    <source>
        <dbReference type="Proteomes" id="UP000003457"/>
    </source>
</evidence>
<name>A0AB72Z1J7_9BIFI</name>